<dbReference type="SUPFAM" id="SSF56281">
    <property type="entry name" value="Metallo-hydrolase/oxidoreductase"/>
    <property type="match status" value="1"/>
</dbReference>
<dbReference type="AlphaFoldDB" id="A0A6B0SZG4"/>
<dbReference type="RefSeq" id="WP_159763217.1">
    <property type="nucleotide sequence ID" value="NZ_WUUT01000002.1"/>
</dbReference>
<reference evidence="2 3" key="1">
    <citation type="submission" date="2019-12" db="EMBL/GenBank/DDBJ databases">
        <title>Isolation and characterization of three novel carbon monoxide-oxidizing members of Halobacteria from salione crusts and soils.</title>
        <authorList>
            <person name="Myers M.R."/>
            <person name="King G.M."/>
        </authorList>
    </citation>
    <scope>NUCLEOTIDE SEQUENCE [LARGE SCALE GENOMIC DNA]</scope>
    <source>
        <strain evidence="2 3">WSH3</strain>
    </source>
</reference>
<keyword evidence="2" id="KW-0378">Hydrolase</keyword>
<keyword evidence="3" id="KW-1185">Reference proteome</keyword>
<dbReference type="Proteomes" id="UP000466535">
    <property type="component" value="Unassembled WGS sequence"/>
</dbReference>
<feature type="domain" description="Metallo-beta-lactamase" evidence="1">
    <location>
        <begin position="25"/>
        <end position="223"/>
    </location>
</feature>
<dbReference type="InterPro" id="IPR050855">
    <property type="entry name" value="NDM-1-like"/>
</dbReference>
<dbReference type="OrthoDB" id="197151at2157"/>
<dbReference type="Gene3D" id="3.60.15.10">
    <property type="entry name" value="Ribonuclease Z/Hydroxyacylglutathione hydrolase-like"/>
    <property type="match status" value="1"/>
</dbReference>
<dbReference type="SMART" id="SM00849">
    <property type="entry name" value="Lactamase_B"/>
    <property type="match status" value="1"/>
</dbReference>
<sequence>MSIDPVAGCPDIYALDTEMLGMRRVNSPYILDGPEPAIIDTGTAEADRDILAGLSELGIDAVDVAYIVPTHAHLDHAGSAGSLASACPNATVLCHERGVEYLTDEDRLERLTESVERAIGMESPYGEPEVIDPDRCESLGGGEVVECGERALDVIDAPGHAPHQFCLYDRDTGALFGADAAGMNFPDVGHRPTTPPPNFDLEAALGTIDRLLEHEPETLLYAHYGPGERGAAVEELRRYREMLPDYVERIDSLRAEHGDDVGAIAAAMEDEWGHWSLPTDVAGVLRHLSE</sequence>
<dbReference type="Pfam" id="PF00753">
    <property type="entry name" value="Lactamase_B"/>
    <property type="match status" value="1"/>
</dbReference>
<dbReference type="PANTHER" id="PTHR42951">
    <property type="entry name" value="METALLO-BETA-LACTAMASE DOMAIN-CONTAINING"/>
    <property type="match status" value="1"/>
</dbReference>
<dbReference type="InterPro" id="IPR036866">
    <property type="entry name" value="RibonucZ/Hydroxyglut_hydro"/>
</dbReference>
<accession>A0A6B0SZG4</accession>
<evidence type="ECO:0000313" key="3">
    <source>
        <dbReference type="Proteomes" id="UP000466535"/>
    </source>
</evidence>
<dbReference type="InterPro" id="IPR001279">
    <property type="entry name" value="Metallo-B-lactamas"/>
</dbReference>
<gene>
    <name evidence="2" type="ORF">GRX03_05515</name>
</gene>
<dbReference type="CDD" id="cd07726">
    <property type="entry name" value="ST1585-like_MBL-fold"/>
    <property type="match status" value="1"/>
</dbReference>
<organism evidence="2 3">
    <name type="scientific">Halovenus carboxidivorans</name>
    <dbReference type="NCBI Taxonomy" id="2692199"/>
    <lineage>
        <taxon>Archaea</taxon>
        <taxon>Methanobacteriati</taxon>
        <taxon>Methanobacteriota</taxon>
        <taxon>Stenosarchaea group</taxon>
        <taxon>Halobacteria</taxon>
        <taxon>Halobacteriales</taxon>
        <taxon>Haloarculaceae</taxon>
        <taxon>Halovenus</taxon>
    </lineage>
</organism>
<dbReference type="EMBL" id="WUUT01000002">
    <property type="protein sequence ID" value="MXR51064.1"/>
    <property type="molecule type" value="Genomic_DNA"/>
</dbReference>
<dbReference type="InterPro" id="IPR037482">
    <property type="entry name" value="ST1585_MBL-fold"/>
</dbReference>
<protein>
    <submittedName>
        <fullName evidence="2">MBL fold metallo-hydrolase</fullName>
    </submittedName>
</protein>
<comment type="caution">
    <text evidence="2">The sequence shown here is derived from an EMBL/GenBank/DDBJ whole genome shotgun (WGS) entry which is preliminary data.</text>
</comment>
<dbReference type="GO" id="GO:0016787">
    <property type="term" value="F:hydrolase activity"/>
    <property type="evidence" value="ECO:0007669"/>
    <property type="project" value="UniProtKB-KW"/>
</dbReference>
<evidence type="ECO:0000313" key="2">
    <source>
        <dbReference type="EMBL" id="MXR51064.1"/>
    </source>
</evidence>
<evidence type="ECO:0000259" key="1">
    <source>
        <dbReference type="SMART" id="SM00849"/>
    </source>
</evidence>
<proteinExistence type="predicted"/>
<name>A0A6B0SZG4_9EURY</name>
<dbReference type="PANTHER" id="PTHR42951:SF22">
    <property type="entry name" value="METALLO BETA-LACTAMASE SUPERFAMILY LIPOPROTEIN"/>
    <property type="match status" value="1"/>
</dbReference>